<dbReference type="EMBL" id="CP004393">
    <property type="protein sequence ID" value="AJE45238.1"/>
    <property type="molecule type" value="Genomic_DNA"/>
</dbReference>
<dbReference type="KEGG" id="cid:P73_0523"/>
<dbReference type="AlphaFoldDB" id="A0A0B5DNT2"/>
<organism evidence="1 2">
    <name type="scientific">Celeribacter indicus</name>
    <dbReference type="NCBI Taxonomy" id="1208324"/>
    <lineage>
        <taxon>Bacteria</taxon>
        <taxon>Pseudomonadati</taxon>
        <taxon>Pseudomonadota</taxon>
        <taxon>Alphaproteobacteria</taxon>
        <taxon>Rhodobacterales</taxon>
        <taxon>Roseobacteraceae</taxon>
        <taxon>Celeribacter</taxon>
    </lineage>
</organism>
<dbReference type="Proteomes" id="UP000031521">
    <property type="component" value="Chromosome"/>
</dbReference>
<proteinExistence type="predicted"/>
<dbReference type="RefSeq" id="WP_043868332.1">
    <property type="nucleotide sequence ID" value="NZ_CP004393.1"/>
</dbReference>
<dbReference type="HOGENOM" id="CLU_2877567_0_0_5"/>
<gene>
    <name evidence="1" type="ORF">P73_0523</name>
</gene>
<sequence>MINLTTCDGLNAGTLGAIPSGVDRPANHNLTRAARRSNVVLIGGRHPAPDFRPDLGARLAFAA</sequence>
<evidence type="ECO:0000313" key="1">
    <source>
        <dbReference type="EMBL" id="AJE45238.1"/>
    </source>
</evidence>
<keyword evidence="2" id="KW-1185">Reference proteome</keyword>
<dbReference type="OrthoDB" id="7874086at2"/>
<name>A0A0B5DNT2_9RHOB</name>
<accession>A0A0B5DNT2</accession>
<protein>
    <submittedName>
        <fullName evidence="1">Uncharacterized protein</fullName>
    </submittedName>
</protein>
<reference evidence="1 2" key="1">
    <citation type="journal article" date="2014" name="Int. J. Syst. Evol. Microbiol.">
        <title>Celeribacter indicus sp. nov., a polycyclic aromatic hydrocarbon-degrading bacterium from deep-sea sediment and reclassification of Huaishuia halophila as Celeribacter halophilus comb. nov.</title>
        <authorList>
            <person name="Lai Q."/>
            <person name="Cao J."/>
            <person name="Yuan J."/>
            <person name="Li F."/>
            <person name="Shao Z."/>
        </authorList>
    </citation>
    <scope>NUCLEOTIDE SEQUENCE [LARGE SCALE GENOMIC DNA]</scope>
    <source>
        <strain evidence="1">P73</strain>
    </source>
</reference>
<evidence type="ECO:0000313" key="2">
    <source>
        <dbReference type="Proteomes" id="UP000031521"/>
    </source>
</evidence>